<dbReference type="SUPFAM" id="SSF47175">
    <property type="entry name" value="Cytochromes"/>
    <property type="match status" value="1"/>
</dbReference>
<evidence type="ECO:0000256" key="2">
    <source>
        <dbReference type="ARBA" id="ARBA00022617"/>
    </source>
</evidence>
<feature type="binding site" description="covalent" evidence="7">
    <location>
        <position position="150"/>
    </location>
    <ligand>
        <name>heme c</name>
        <dbReference type="ChEBI" id="CHEBI:61717"/>
    </ligand>
</feature>
<organism evidence="9 10">
    <name type="scientific">Amphritea opalescens</name>
    <dbReference type="NCBI Taxonomy" id="2490544"/>
    <lineage>
        <taxon>Bacteria</taxon>
        <taxon>Pseudomonadati</taxon>
        <taxon>Pseudomonadota</taxon>
        <taxon>Gammaproteobacteria</taxon>
        <taxon>Oceanospirillales</taxon>
        <taxon>Oceanospirillaceae</taxon>
        <taxon>Amphritea</taxon>
    </lineage>
</organism>
<evidence type="ECO:0000256" key="7">
    <source>
        <dbReference type="PIRSR" id="PIRSR000027-2"/>
    </source>
</evidence>
<sequence length="157" mass="16606">MKMFVKAVLCATALTAAAAPAVAEDFAFKDQIEARQGYFQMVKFNMGVLGEMAKGKRDYDADLAQAIANNLKNAGAMDNSLMWPKGSDMDADGLSGHTKAKADIWQADSEVGAKFEDFAAATETMAANAGQGLDALRGAIGPLGKSCKSCHTDYRAK</sequence>
<dbReference type="InterPro" id="IPR010980">
    <property type="entry name" value="Cyt_c/b562"/>
</dbReference>
<evidence type="ECO:0000256" key="4">
    <source>
        <dbReference type="ARBA" id="ARBA00022982"/>
    </source>
</evidence>
<dbReference type="PRINTS" id="PR00608">
    <property type="entry name" value="CYTCHROMECII"/>
</dbReference>
<gene>
    <name evidence="9" type="ORF">EH243_06975</name>
</gene>
<dbReference type="EMBL" id="RQXW01000005">
    <property type="protein sequence ID" value="RTE66331.1"/>
    <property type="molecule type" value="Genomic_DNA"/>
</dbReference>
<dbReference type="PIRSF" id="PIRSF000027">
    <property type="entry name" value="Cytc_c_prime"/>
    <property type="match status" value="1"/>
</dbReference>
<evidence type="ECO:0000313" key="9">
    <source>
        <dbReference type="EMBL" id="RTE66331.1"/>
    </source>
</evidence>
<dbReference type="OrthoDB" id="5520910at2"/>
<dbReference type="GO" id="GO:0020037">
    <property type="term" value="F:heme binding"/>
    <property type="evidence" value="ECO:0007669"/>
    <property type="project" value="InterPro"/>
</dbReference>
<proteinExistence type="predicted"/>
<reference evidence="9 10" key="1">
    <citation type="submission" date="2018-11" db="EMBL/GenBank/DDBJ databases">
        <title>The draft genome sequence of Amphritea opalescens ANRC-JH13T.</title>
        <authorList>
            <person name="Fang Z."/>
            <person name="Zhang Y."/>
            <person name="Han X."/>
        </authorList>
    </citation>
    <scope>NUCLEOTIDE SEQUENCE [LARGE SCALE GENOMIC DNA]</scope>
    <source>
        <strain evidence="9 10">ANRC-JH13</strain>
    </source>
</reference>
<dbReference type="RefSeq" id="WP_126157930.1">
    <property type="nucleotide sequence ID" value="NZ_RQXW01000005.1"/>
</dbReference>
<evidence type="ECO:0000256" key="8">
    <source>
        <dbReference type="SAM" id="SignalP"/>
    </source>
</evidence>
<keyword evidence="10" id="KW-1185">Reference proteome</keyword>
<keyword evidence="2 7" id="KW-0349">Heme</keyword>
<keyword evidence="8" id="KW-0732">Signal</keyword>
<accession>A0A430KS40</accession>
<dbReference type="GO" id="GO:0005506">
    <property type="term" value="F:iron ion binding"/>
    <property type="evidence" value="ECO:0007669"/>
    <property type="project" value="InterPro"/>
</dbReference>
<keyword evidence="4" id="KW-0249">Electron transport</keyword>
<dbReference type="GO" id="GO:0042597">
    <property type="term" value="C:periplasmic space"/>
    <property type="evidence" value="ECO:0007669"/>
    <property type="project" value="InterPro"/>
</dbReference>
<keyword evidence="1" id="KW-0813">Transport</keyword>
<dbReference type="PROSITE" id="PS51009">
    <property type="entry name" value="CYTCII"/>
    <property type="match status" value="1"/>
</dbReference>
<evidence type="ECO:0000313" key="10">
    <source>
        <dbReference type="Proteomes" id="UP000283087"/>
    </source>
</evidence>
<feature type="chain" id="PRO_5019469451" evidence="8">
    <location>
        <begin position="24"/>
        <end position="157"/>
    </location>
</feature>
<keyword evidence="3 6" id="KW-0479">Metal-binding</keyword>
<dbReference type="InterPro" id="IPR002321">
    <property type="entry name" value="Cyt_c_II"/>
</dbReference>
<dbReference type="GO" id="GO:0009055">
    <property type="term" value="F:electron transfer activity"/>
    <property type="evidence" value="ECO:0007669"/>
    <property type="project" value="InterPro"/>
</dbReference>
<dbReference type="Pfam" id="PF01322">
    <property type="entry name" value="Cytochrom_C_2"/>
    <property type="match status" value="1"/>
</dbReference>
<evidence type="ECO:0000256" key="3">
    <source>
        <dbReference type="ARBA" id="ARBA00022723"/>
    </source>
</evidence>
<dbReference type="Gene3D" id="1.20.120.10">
    <property type="entry name" value="Cytochrome c/b562"/>
    <property type="match status" value="1"/>
</dbReference>
<feature type="binding site" description="axial binding residue" evidence="6">
    <location>
        <position position="151"/>
    </location>
    <ligand>
        <name>heme c</name>
        <dbReference type="ChEBI" id="CHEBI:61717"/>
    </ligand>
    <ligandPart>
        <name>Fe</name>
        <dbReference type="ChEBI" id="CHEBI:18248"/>
    </ligandPart>
</feature>
<feature type="signal peptide" evidence="8">
    <location>
        <begin position="1"/>
        <end position="23"/>
    </location>
</feature>
<comment type="caution">
    <text evidence="9">The sequence shown here is derived from an EMBL/GenBank/DDBJ whole genome shotgun (WGS) entry which is preliminary data.</text>
</comment>
<name>A0A430KS40_9GAMM</name>
<dbReference type="InterPro" id="IPR015984">
    <property type="entry name" value="Cyt_c_prime_subgr"/>
</dbReference>
<dbReference type="GO" id="GO:0022900">
    <property type="term" value="P:electron transport chain"/>
    <property type="evidence" value="ECO:0007669"/>
    <property type="project" value="InterPro"/>
</dbReference>
<dbReference type="AlphaFoldDB" id="A0A430KS40"/>
<feature type="binding site" description="covalent" evidence="7">
    <location>
        <position position="147"/>
    </location>
    <ligand>
        <name>heme c</name>
        <dbReference type="ChEBI" id="CHEBI:61717"/>
    </ligand>
</feature>
<evidence type="ECO:0000256" key="5">
    <source>
        <dbReference type="ARBA" id="ARBA00023004"/>
    </source>
</evidence>
<comment type="PTM">
    <text evidence="7">Binds 1 heme group per subunit.</text>
</comment>
<dbReference type="Proteomes" id="UP000283087">
    <property type="component" value="Unassembled WGS sequence"/>
</dbReference>
<evidence type="ECO:0000256" key="6">
    <source>
        <dbReference type="PIRSR" id="PIRSR000027-1"/>
    </source>
</evidence>
<evidence type="ECO:0000256" key="1">
    <source>
        <dbReference type="ARBA" id="ARBA00022448"/>
    </source>
</evidence>
<keyword evidence="5 6" id="KW-0408">Iron</keyword>
<protein>
    <submittedName>
        <fullName evidence="9">Cytochrome c</fullName>
    </submittedName>
</protein>
<dbReference type="InterPro" id="IPR012127">
    <property type="entry name" value="Cyt_c_prime"/>
</dbReference>